<dbReference type="InterPro" id="IPR036770">
    <property type="entry name" value="Ankyrin_rpt-contain_sf"/>
</dbReference>
<feature type="repeat" description="ANK" evidence="3">
    <location>
        <begin position="686"/>
        <end position="718"/>
    </location>
</feature>
<protein>
    <submittedName>
        <fullName evidence="5">Ankyrin repeat</fullName>
    </submittedName>
</protein>
<dbReference type="Proteomes" id="UP000037460">
    <property type="component" value="Unassembled WGS sequence"/>
</dbReference>
<keyword evidence="1" id="KW-0677">Repeat</keyword>
<sequence length="978" mass="104406">MALRLHTGPMYVHYSLRVLRGSVYGQYVTTIHALNSGVVKLSRLQKPRTVYRVVSGGMLPKEFFEPDSKGIMGGVELAFLSCTSDRQVAFTHERGPLDEPRPDRPLMLFQIKMGLGDAGADVEFLSQTPMEKEVVFAPRSGLEIVSQPWVEGSRVVVDLRVICHQNNRTIEDIVGGMKRAHLDVLDMMIRELRLSGAPQRALLSLTGLRNESGERGASEFDHAHAFMQATERALAAQKDVMDALGDPKQWEGEKDDDGAISARMMRTVLLQARSGEYLSAVKLLLQALQRDPLPPDLDAKITAAEKSVVDAKENAGPRTSFKVQEGSRLPEAERTPLKAAILLLSRGATQPWPAMMTTLLSSLGERATRVFGAMISTVDPGRARPSFASGAPVLVWSDAHYRWETGVVRAARGKGLYEVSSTPIEAAILPAKHVLRIAEGGAGALLYEAARSGTPQMVDALINGGVSVFECDAQANTPLHYAVRRGDATICQRLLAANADAEVRNTFGVTPWDLSLQCGHAAVRRAFSPSAADRDLAKPVEGKASMLLRAAAHGSTEEVKRALEAISGDEVIGANGRPRVDAAWSAGQTTAVMLASRRGHVEIVAALLRAGADVGLKSRSMSCALSMAAEEGYTDVVDILIEAGAELDLPDDDGFTPLGTACENGHERAARALIEASSDPNYARRNGWTHLITAAYNGYPNVVRTLTQGGANPNLAKENGYNAVIAAAYNGFDEMVATLLSLGAEADAAMSNGWNAMMVACAQGHAKVVARLCEAHAQVDYARQSNGFSALMAAASSAHGATCANILLQHRANVNLQDKRGSTALMHAAFHGRVASIEVLIQAGATPTVVRLGGFTALMDAAVGAHERVVQVLLKAQADPDAADKDGVTALMHAAKLGHDATMLPLMATSAINRKDKGGKSALDHASTPAAIKRLLDAGAEMSREFRRRKKEAEEAAKDKKKVLSGPAGTLSNSAQRR</sequence>
<dbReference type="SMART" id="SM00248">
    <property type="entry name" value="ANK"/>
    <property type="match status" value="13"/>
</dbReference>
<keyword evidence="6" id="KW-1185">Reference proteome</keyword>
<name>A0A0M0JX34_9EUKA</name>
<feature type="repeat" description="ANK" evidence="3">
    <location>
        <begin position="653"/>
        <end position="685"/>
    </location>
</feature>
<accession>A0A0M0JX34</accession>
<evidence type="ECO:0000313" key="5">
    <source>
        <dbReference type="EMBL" id="KOO30698.1"/>
    </source>
</evidence>
<evidence type="ECO:0000256" key="4">
    <source>
        <dbReference type="SAM" id="MobiDB-lite"/>
    </source>
</evidence>
<proteinExistence type="predicted"/>
<gene>
    <name evidence="5" type="ORF">Ctob_010214</name>
</gene>
<dbReference type="InterPro" id="IPR002110">
    <property type="entry name" value="Ankyrin_rpt"/>
</dbReference>
<dbReference type="PROSITE" id="PS50088">
    <property type="entry name" value="ANK_REPEAT"/>
    <property type="match status" value="8"/>
</dbReference>
<feature type="region of interest" description="Disordered" evidence="4">
    <location>
        <begin position="943"/>
        <end position="978"/>
    </location>
</feature>
<dbReference type="PANTHER" id="PTHR24123:SF33">
    <property type="entry name" value="PROTEIN HOS4"/>
    <property type="match status" value="1"/>
</dbReference>
<dbReference type="EMBL" id="JWZX01002176">
    <property type="protein sequence ID" value="KOO30698.1"/>
    <property type="molecule type" value="Genomic_DNA"/>
</dbReference>
<evidence type="ECO:0000256" key="2">
    <source>
        <dbReference type="ARBA" id="ARBA00023043"/>
    </source>
</evidence>
<dbReference type="AlphaFoldDB" id="A0A0M0JX34"/>
<feature type="repeat" description="ANK" evidence="3">
    <location>
        <begin position="786"/>
        <end position="819"/>
    </location>
</feature>
<evidence type="ECO:0000256" key="3">
    <source>
        <dbReference type="PROSITE-ProRule" id="PRU00023"/>
    </source>
</evidence>
<dbReference type="Gene3D" id="1.25.40.20">
    <property type="entry name" value="Ankyrin repeat-containing domain"/>
    <property type="match status" value="5"/>
</dbReference>
<dbReference type="Pfam" id="PF12796">
    <property type="entry name" value="Ank_2"/>
    <property type="match status" value="4"/>
</dbReference>
<organism evidence="5 6">
    <name type="scientific">Chrysochromulina tobinii</name>
    <dbReference type="NCBI Taxonomy" id="1460289"/>
    <lineage>
        <taxon>Eukaryota</taxon>
        <taxon>Haptista</taxon>
        <taxon>Haptophyta</taxon>
        <taxon>Prymnesiophyceae</taxon>
        <taxon>Prymnesiales</taxon>
        <taxon>Chrysochromulinaceae</taxon>
        <taxon>Chrysochromulina</taxon>
    </lineage>
</organism>
<dbReference type="Gene3D" id="3.90.176.10">
    <property type="entry name" value="Toxin ADP-ribosyltransferase, Chain A, domain 1"/>
    <property type="match status" value="1"/>
</dbReference>
<dbReference type="SUPFAM" id="SSF56399">
    <property type="entry name" value="ADP-ribosylation"/>
    <property type="match status" value="1"/>
</dbReference>
<dbReference type="SUPFAM" id="SSF48403">
    <property type="entry name" value="Ankyrin repeat"/>
    <property type="match status" value="2"/>
</dbReference>
<dbReference type="PROSITE" id="PS50297">
    <property type="entry name" value="ANK_REP_REGION"/>
    <property type="match status" value="7"/>
</dbReference>
<reference evidence="6" key="1">
    <citation type="journal article" date="2015" name="PLoS Genet.">
        <title>Genome Sequence and Transcriptome Analyses of Chrysochromulina tobin: Metabolic Tools for Enhanced Algal Fitness in the Prominent Order Prymnesiales (Haptophyceae).</title>
        <authorList>
            <person name="Hovde B.T."/>
            <person name="Deodato C.R."/>
            <person name="Hunsperger H.M."/>
            <person name="Ryken S.A."/>
            <person name="Yost W."/>
            <person name="Jha R.K."/>
            <person name="Patterson J."/>
            <person name="Monnat R.J. Jr."/>
            <person name="Barlow S.B."/>
            <person name="Starkenburg S.R."/>
            <person name="Cattolico R.A."/>
        </authorList>
    </citation>
    <scope>NUCLEOTIDE SEQUENCE</scope>
    <source>
        <strain evidence="6">CCMP291</strain>
    </source>
</reference>
<comment type="caution">
    <text evidence="5">The sequence shown here is derived from an EMBL/GenBank/DDBJ whole genome shotgun (WGS) entry which is preliminary data.</text>
</comment>
<feature type="repeat" description="ANK" evidence="3">
    <location>
        <begin position="820"/>
        <end position="852"/>
    </location>
</feature>
<feature type="repeat" description="ANK" evidence="3">
    <location>
        <begin position="620"/>
        <end position="652"/>
    </location>
</feature>
<evidence type="ECO:0000256" key="1">
    <source>
        <dbReference type="ARBA" id="ARBA00022737"/>
    </source>
</evidence>
<dbReference type="PANTHER" id="PTHR24123">
    <property type="entry name" value="ANKYRIN REPEAT-CONTAINING"/>
    <property type="match status" value="1"/>
</dbReference>
<evidence type="ECO:0000313" key="6">
    <source>
        <dbReference type="Proteomes" id="UP000037460"/>
    </source>
</evidence>
<dbReference type="InterPro" id="IPR051165">
    <property type="entry name" value="Multifunctional_ANK_Repeat"/>
</dbReference>
<feature type="repeat" description="ANK" evidence="3">
    <location>
        <begin position="853"/>
        <end position="885"/>
    </location>
</feature>
<dbReference type="OrthoDB" id="20872at2759"/>
<feature type="repeat" description="ANK" evidence="3">
    <location>
        <begin position="587"/>
        <end position="619"/>
    </location>
</feature>
<keyword evidence="2 3" id="KW-0040">ANK repeat</keyword>
<dbReference type="Pfam" id="PF00023">
    <property type="entry name" value="Ank"/>
    <property type="match status" value="2"/>
</dbReference>
<feature type="repeat" description="ANK" evidence="3">
    <location>
        <begin position="474"/>
        <end position="506"/>
    </location>
</feature>